<sequence>MEQLSRLRCLMRWLEGTRRDRFRAECSKYEVYVRLSSATHQRQGSGQVRRAWNPTVTTSVLSAALSLSCCLLTDVLFSPSPLRDKDPRSRRATGQNKIPVIIKSGRRADLDRRGRAVCPAGMRHYSSERFTVYNEAVERSRQPGATPVKLETHSQPGLGGQGVNVEEEDDDDDDYDDDKDDHDHDIDDEHDDDDDDVTIK</sequence>
<feature type="region of interest" description="Disordered" evidence="1">
    <location>
        <begin position="138"/>
        <end position="200"/>
    </location>
</feature>
<reference evidence="2" key="1">
    <citation type="journal article" date="2023" name="G3 (Bethesda)">
        <title>A reference genome for the long-term kleptoplast-retaining sea slug Elysia crispata morphotype clarki.</title>
        <authorList>
            <person name="Eastman K.E."/>
            <person name="Pendleton A.L."/>
            <person name="Shaikh M.A."/>
            <person name="Suttiyut T."/>
            <person name="Ogas R."/>
            <person name="Tomko P."/>
            <person name="Gavelis G."/>
            <person name="Widhalm J.R."/>
            <person name="Wisecaver J.H."/>
        </authorList>
    </citation>
    <scope>NUCLEOTIDE SEQUENCE</scope>
    <source>
        <strain evidence="2">ECLA1</strain>
    </source>
</reference>
<accession>A0AAE1EDU7</accession>
<evidence type="ECO:0000313" key="3">
    <source>
        <dbReference type="Proteomes" id="UP001283361"/>
    </source>
</evidence>
<dbReference type="Proteomes" id="UP001283361">
    <property type="component" value="Unassembled WGS sequence"/>
</dbReference>
<keyword evidence="3" id="KW-1185">Reference proteome</keyword>
<dbReference type="AlphaFoldDB" id="A0AAE1EDU7"/>
<feature type="compositionally biased region" description="Acidic residues" evidence="1">
    <location>
        <begin position="188"/>
        <end position="200"/>
    </location>
</feature>
<name>A0AAE1EDU7_9GAST</name>
<dbReference type="EMBL" id="JAWDGP010000067">
    <property type="protein sequence ID" value="KAK3804014.1"/>
    <property type="molecule type" value="Genomic_DNA"/>
</dbReference>
<protein>
    <submittedName>
        <fullName evidence="2">Uncharacterized protein</fullName>
    </submittedName>
</protein>
<evidence type="ECO:0000256" key="1">
    <source>
        <dbReference type="SAM" id="MobiDB-lite"/>
    </source>
</evidence>
<feature type="compositionally biased region" description="Acidic residues" evidence="1">
    <location>
        <begin position="165"/>
        <end position="180"/>
    </location>
</feature>
<evidence type="ECO:0000313" key="2">
    <source>
        <dbReference type="EMBL" id="KAK3804014.1"/>
    </source>
</evidence>
<comment type="caution">
    <text evidence="2">The sequence shown here is derived from an EMBL/GenBank/DDBJ whole genome shotgun (WGS) entry which is preliminary data.</text>
</comment>
<organism evidence="2 3">
    <name type="scientific">Elysia crispata</name>
    <name type="common">lettuce slug</name>
    <dbReference type="NCBI Taxonomy" id="231223"/>
    <lineage>
        <taxon>Eukaryota</taxon>
        <taxon>Metazoa</taxon>
        <taxon>Spiralia</taxon>
        <taxon>Lophotrochozoa</taxon>
        <taxon>Mollusca</taxon>
        <taxon>Gastropoda</taxon>
        <taxon>Heterobranchia</taxon>
        <taxon>Euthyneura</taxon>
        <taxon>Panpulmonata</taxon>
        <taxon>Sacoglossa</taxon>
        <taxon>Placobranchoidea</taxon>
        <taxon>Plakobranchidae</taxon>
        <taxon>Elysia</taxon>
    </lineage>
</organism>
<gene>
    <name evidence="2" type="ORF">RRG08_066250</name>
</gene>
<proteinExistence type="predicted"/>